<dbReference type="Pfam" id="PF08246">
    <property type="entry name" value="Inhibitor_I29"/>
    <property type="match status" value="2"/>
</dbReference>
<comment type="caution">
    <text evidence="5">The sequence shown here is derived from an EMBL/GenBank/DDBJ whole genome shotgun (WGS) entry which is preliminary data.</text>
</comment>
<feature type="domain" description="Peptidase C1A papain C-terminal" evidence="3">
    <location>
        <begin position="213"/>
        <end position="414"/>
    </location>
</feature>
<evidence type="ECO:0000313" key="6">
    <source>
        <dbReference type="Proteomes" id="UP000719412"/>
    </source>
</evidence>
<comment type="similarity">
    <text evidence="1">Belongs to the peptidase C1 family.</text>
</comment>
<keyword evidence="2" id="KW-1015">Disulfide bond</keyword>
<accession>A0A8J6HT74</accession>
<evidence type="ECO:0000313" key="5">
    <source>
        <dbReference type="EMBL" id="KAH0821386.1"/>
    </source>
</evidence>
<dbReference type="InterPro" id="IPR013201">
    <property type="entry name" value="Prot_inhib_I29"/>
</dbReference>
<dbReference type="SMART" id="SM00848">
    <property type="entry name" value="Inhibitor_I29"/>
    <property type="match status" value="2"/>
</dbReference>
<protein>
    <submittedName>
        <fullName evidence="5">Uncharacterized protein</fullName>
    </submittedName>
</protein>
<dbReference type="Gene3D" id="1.10.287.2250">
    <property type="match status" value="2"/>
</dbReference>
<dbReference type="Gene3D" id="3.90.70.10">
    <property type="entry name" value="Cysteine proteinases"/>
    <property type="match status" value="2"/>
</dbReference>
<feature type="domain" description="Cathepsin propeptide inhibitor" evidence="4">
    <location>
        <begin position="125"/>
        <end position="185"/>
    </location>
</feature>
<sequence length="484" mass="55549">MEECRFKPENVGAQIKDYVTIAEGDEEEMKTVVGTIGPVSVIITVDFTFMVYQKGVYYKEDCVNTKEPYNHAVTVVGYGTEDGQDYWLVKNEWGLTFGDQGYIKMARNRENNCGIATAVFASPDWDSFKEKHHKIYKNEKEENYRKQIFLKNLKVIEEHNEKYAQGLSTYSVGVNNLADLTHEEIVFWSQGSSRRNLSVGSSPIPKFIPRDDVPESIDWRDYGVVTPIANQERCMSCWAFAIVATVESHVAIYEGRNVSLSVQNLVDCVDPTFDCMQDLDPKALDNTYQYIIDNDGIDLIESYPNEYQTVGSCRFKRENVGATIKAYANITEGDEEELKAVVGTVGPVTVTFTTDFAWDFYHKGVYYNDDCMNTDEIFNHAAVVVGYGNEDGEDYCRNSQTERAKMKILVVLLLSLYACQASLPESVVPDEWSNFKNLHRRRFMNPVEEVFRERIFEKKLQEVENHNERYRQGLETYELGHQNL</sequence>
<feature type="domain" description="Cathepsin propeptide inhibitor" evidence="4">
    <location>
        <begin position="432"/>
        <end position="481"/>
    </location>
</feature>
<dbReference type="CDD" id="cd02248">
    <property type="entry name" value="Peptidase_C1A"/>
    <property type="match status" value="2"/>
</dbReference>
<dbReference type="Pfam" id="PF00112">
    <property type="entry name" value="Peptidase_C1"/>
    <property type="match status" value="2"/>
</dbReference>
<dbReference type="InterPro" id="IPR000668">
    <property type="entry name" value="Peptidase_C1A_C"/>
</dbReference>
<dbReference type="InterPro" id="IPR038765">
    <property type="entry name" value="Papain-like_cys_pep_sf"/>
</dbReference>
<reference evidence="5" key="2">
    <citation type="submission" date="2021-08" db="EMBL/GenBank/DDBJ databases">
        <authorList>
            <person name="Eriksson T."/>
        </authorList>
    </citation>
    <scope>NUCLEOTIDE SEQUENCE</scope>
    <source>
        <strain evidence="5">Stoneville</strain>
        <tissue evidence="5">Whole head</tissue>
    </source>
</reference>
<name>A0A8J6HT74_TENMO</name>
<dbReference type="GO" id="GO:0008234">
    <property type="term" value="F:cysteine-type peptidase activity"/>
    <property type="evidence" value="ECO:0007669"/>
    <property type="project" value="InterPro"/>
</dbReference>
<dbReference type="InterPro" id="IPR013128">
    <property type="entry name" value="Peptidase_C1A"/>
</dbReference>
<evidence type="ECO:0000259" key="4">
    <source>
        <dbReference type="SMART" id="SM00848"/>
    </source>
</evidence>
<dbReference type="PANTHER" id="PTHR12411">
    <property type="entry name" value="CYSTEINE PROTEASE FAMILY C1-RELATED"/>
    <property type="match status" value="1"/>
</dbReference>
<dbReference type="Proteomes" id="UP000719412">
    <property type="component" value="Unassembled WGS sequence"/>
</dbReference>
<evidence type="ECO:0000259" key="3">
    <source>
        <dbReference type="SMART" id="SM00645"/>
    </source>
</evidence>
<dbReference type="GO" id="GO:0006508">
    <property type="term" value="P:proteolysis"/>
    <property type="evidence" value="ECO:0007669"/>
    <property type="project" value="InterPro"/>
</dbReference>
<dbReference type="InterPro" id="IPR039417">
    <property type="entry name" value="Peptidase_C1A_papain-like"/>
</dbReference>
<evidence type="ECO:0000256" key="2">
    <source>
        <dbReference type="ARBA" id="ARBA00023157"/>
    </source>
</evidence>
<dbReference type="SMART" id="SM00645">
    <property type="entry name" value="Pept_C1"/>
    <property type="match status" value="1"/>
</dbReference>
<organism evidence="5 6">
    <name type="scientific">Tenebrio molitor</name>
    <name type="common">Yellow mealworm beetle</name>
    <dbReference type="NCBI Taxonomy" id="7067"/>
    <lineage>
        <taxon>Eukaryota</taxon>
        <taxon>Metazoa</taxon>
        <taxon>Ecdysozoa</taxon>
        <taxon>Arthropoda</taxon>
        <taxon>Hexapoda</taxon>
        <taxon>Insecta</taxon>
        <taxon>Pterygota</taxon>
        <taxon>Neoptera</taxon>
        <taxon>Endopterygota</taxon>
        <taxon>Coleoptera</taxon>
        <taxon>Polyphaga</taxon>
        <taxon>Cucujiformia</taxon>
        <taxon>Tenebrionidae</taxon>
        <taxon>Tenebrio</taxon>
    </lineage>
</organism>
<dbReference type="FunFam" id="3.90.70.10:FF:000332">
    <property type="entry name" value="Cathepsin L1"/>
    <property type="match status" value="1"/>
</dbReference>
<dbReference type="SUPFAM" id="SSF54001">
    <property type="entry name" value="Cysteine proteinases"/>
    <property type="match status" value="3"/>
</dbReference>
<dbReference type="EMBL" id="JABDTM020008082">
    <property type="protein sequence ID" value="KAH0821386.1"/>
    <property type="molecule type" value="Genomic_DNA"/>
</dbReference>
<reference evidence="5" key="1">
    <citation type="journal article" date="2020" name="J Insects Food Feed">
        <title>The yellow mealworm (Tenebrio molitor) genome: a resource for the emerging insects as food and feed industry.</title>
        <authorList>
            <person name="Eriksson T."/>
            <person name="Andere A."/>
            <person name="Kelstrup H."/>
            <person name="Emery V."/>
            <person name="Picard C."/>
        </authorList>
    </citation>
    <scope>NUCLEOTIDE SEQUENCE</scope>
    <source>
        <strain evidence="5">Stoneville</strain>
        <tissue evidence="5">Whole head</tissue>
    </source>
</reference>
<dbReference type="AlphaFoldDB" id="A0A8J6HT74"/>
<proteinExistence type="inferred from homology"/>
<gene>
    <name evidence="5" type="ORF">GEV33_001405</name>
</gene>
<keyword evidence="6" id="KW-1185">Reference proteome</keyword>
<evidence type="ECO:0000256" key="1">
    <source>
        <dbReference type="ARBA" id="ARBA00008455"/>
    </source>
</evidence>